<feature type="DNA-binding region" description="OmpR/PhoB-type" evidence="2">
    <location>
        <begin position="281"/>
        <end position="374"/>
    </location>
</feature>
<reference evidence="4 5" key="1">
    <citation type="journal article" date="2015" name="Genome Biol. Evol.">
        <title>Characterization of Three Mycobacterium spp. with Potential Use in Bioremediation by Genome Sequencing and Comparative Genomics.</title>
        <authorList>
            <person name="Das S."/>
            <person name="Pettersson B.M."/>
            <person name="Behra P.R."/>
            <person name="Ramesh M."/>
            <person name="Dasgupta S."/>
            <person name="Bhattacharya A."/>
            <person name="Kirsebom L.A."/>
        </authorList>
    </citation>
    <scope>NUCLEOTIDE SEQUENCE [LARGE SCALE GENOMIC DNA]</scope>
    <source>
        <strain evidence="4 5">DSM 44219</strain>
    </source>
</reference>
<dbReference type="GO" id="GO:0000160">
    <property type="term" value="P:phosphorelay signal transduction system"/>
    <property type="evidence" value="ECO:0007669"/>
    <property type="project" value="InterPro"/>
</dbReference>
<sequence length="380" mass="40292">MSEPDWSPLTGFRVAVTSARRADELAALLVRRGATVTSAAAIEMVPLPDDDELRQRTQSLIDEPPDIVIATTGIGLRGWVAAADGWGLATELTGALAKARIVSRGPKATGALRAAGLPEEWSPESESSREVLHYLVEGGIAGTRIAVQLHGATADWDPFPEFLDELHSAGADVVPIRVYRWHPAPRNGDFDALVAGIAEERFDAVSFTSAPAVASVLMRAQEMGIEAEVLAALRGGVHAMCVGPVTARPLVRLGVPTSAPERMRLGALARHITDELPLLQARTVRVAGHLLEIRGNCVLVDGVVKAMSPAAMATIRALAQHPGAVVSRADLLRALPGSGTDTHAVETAVLRLRTALGDKKMVATVVKRGYRLPVDEAYES</sequence>
<dbReference type="PANTHER" id="PTHR40082">
    <property type="entry name" value="BLR5956 PROTEIN"/>
    <property type="match status" value="1"/>
</dbReference>
<dbReference type="GO" id="GO:0003677">
    <property type="term" value="F:DNA binding"/>
    <property type="evidence" value="ECO:0007669"/>
    <property type="project" value="UniProtKB-UniRule"/>
</dbReference>
<dbReference type="GO" id="GO:0004852">
    <property type="term" value="F:uroporphyrinogen-III synthase activity"/>
    <property type="evidence" value="ECO:0007669"/>
    <property type="project" value="InterPro"/>
</dbReference>
<keyword evidence="1 2" id="KW-0238">DNA-binding</keyword>
<dbReference type="Proteomes" id="UP000036176">
    <property type="component" value="Unassembled WGS sequence"/>
</dbReference>
<name>A0A0J6YHV0_MYCCU</name>
<dbReference type="InterPro" id="IPR036388">
    <property type="entry name" value="WH-like_DNA-bd_sf"/>
</dbReference>
<evidence type="ECO:0000313" key="5">
    <source>
        <dbReference type="Proteomes" id="UP000036176"/>
    </source>
</evidence>
<dbReference type="InterPro" id="IPR001867">
    <property type="entry name" value="OmpR/PhoB-type_DNA-bd"/>
</dbReference>
<dbReference type="Pfam" id="PF02602">
    <property type="entry name" value="HEM4"/>
    <property type="match status" value="1"/>
</dbReference>
<dbReference type="InterPro" id="IPR003754">
    <property type="entry name" value="4pyrrol_synth_uPrphyn_synth"/>
</dbReference>
<dbReference type="GO" id="GO:0006355">
    <property type="term" value="P:regulation of DNA-templated transcription"/>
    <property type="evidence" value="ECO:0007669"/>
    <property type="project" value="InterPro"/>
</dbReference>
<evidence type="ECO:0000313" key="4">
    <source>
        <dbReference type="EMBL" id="KMO72466.1"/>
    </source>
</evidence>
<dbReference type="AlphaFoldDB" id="A0A0J6YHV0"/>
<dbReference type="CDD" id="cd06578">
    <property type="entry name" value="HemD"/>
    <property type="match status" value="1"/>
</dbReference>
<accession>A0A0J6YHV0</accession>
<dbReference type="InterPro" id="IPR036108">
    <property type="entry name" value="4pyrrol_syn_uPrphyn_synt_sf"/>
</dbReference>
<feature type="domain" description="OmpR/PhoB-type" evidence="3">
    <location>
        <begin position="281"/>
        <end position="374"/>
    </location>
</feature>
<dbReference type="CDD" id="cd00383">
    <property type="entry name" value="trans_reg_C"/>
    <property type="match status" value="1"/>
</dbReference>
<dbReference type="SUPFAM" id="SSF46894">
    <property type="entry name" value="C-terminal effector domain of the bipartite response regulators"/>
    <property type="match status" value="1"/>
</dbReference>
<dbReference type="PROSITE" id="PS51755">
    <property type="entry name" value="OMPR_PHOB"/>
    <property type="match status" value="1"/>
</dbReference>
<dbReference type="SMART" id="SM00862">
    <property type="entry name" value="Trans_reg_C"/>
    <property type="match status" value="1"/>
</dbReference>
<dbReference type="InterPro" id="IPR016032">
    <property type="entry name" value="Sig_transdc_resp-reg_C-effctor"/>
</dbReference>
<dbReference type="GO" id="GO:0006780">
    <property type="term" value="P:uroporphyrinogen III biosynthetic process"/>
    <property type="evidence" value="ECO:0007669"/>
    <property type="project" value="InterPro"/>
</dbReference>
<dbReference type="Pfam" id="PF00486">
    <property type="entry name" value="Trans_reg_C"/>
    <property type="match status" value="1"/>
</dbReference>
<gene>
    <name evidence="4" type="ORF">MCHUDSM44219_04976</name>
</gene>
<dbReference type="SUPFAM" id="SSF69618">
    <property type="entry name" value="HemD-like"/>
    <property type="match status" value="1"/>
</dbReference>
<dbReference type="EMBL" id="JYNX01000064">
    <property type="protein sequence ID" value="KMO72466.1"/>
    <property type="molecule type" value="Genomic_DNA"/>
</dbReference>
<keyword evidence="5" id="KW-1185">Reference proteome</keyword>
<comment type="caution">
    <text evidence="4">The sequence shown here is derived from an EMBL/GenBank/DDBJ whole genome shotgun (WGS) entry which is preliminary data.</text>
</comment>
<dbReference type="Gene3D" id="3.40.50.10090">
    <property type="match status" value="2"/>
</dbReference>
<protein>
    <submittedName>
        <fullName evidence="4">Bifunctional uroporphyrinogen-III synthetase/response regulator domain protein</fullName>
    </submittedName>
</protein>
<dbReference type="Gene3D" id="1.10.10.10">
    <property type="entry name" value="Winged helix-like DNA-binding domain superfamily/Winged helix DNA-binding domain"/>
    <property type="match status" value="1"/>
</dbReference>
<dbReference type="PATRIC" id="fig|1800.3.peg.5002"/>
<dbReference type="RefSeq" id="WP_048420865.1">
    <property type="nucleotide sequence ID" value="NZ_JYNX01000064.1"/>
</dbReference>
<evidence type="ECO:0000259" key="3">
    <source>
        <dbReference type="PROSITE" id="PS51755"/>
    </source>
</evidence>
<evidence type="ECO:0000256" key="1">
    <source>
        <dbReference type="ARBA" id="ARBA00023125"/>
    </source>
</evidence>
<dbReference type="NCBIfam" id="NF005568">
    <property type="entry name" value="PRK07239.1"/>
    <property type="match status" value="1"/>
</dbReference>
<evidence type="ECO:0000256" key="2">
    <source>
        <dbReference type="PROSITE-ProRule" id="PRU01091"/>
    </source>
</evidence>
<dbReference type="InterPro" id="IPR039793">
    <property type="entry name" value="UROS/Hem4"/>
</dbReference>
<dbReference type="PANTHER" id="PTHR40082:SF1">
    <property type="entry name" value="BLR5956 PROTEIN"/>
    <property type="match status" value="1"/>
</dbReference>
<organism evidence="4 5">
    <name type="scientific">Mycolicibacterium chubuense</name>
    <name type="common">Mycobacterium chubuense</name>
    <dbReference type="NCBI Taxonomy" id="1800"/>
    <lineage>
        <taxon>Bacteria</taxon>
        <taxon>Bacillati</taxon>
        <taxon>Actinomycetota</taxon>
        <taxon>Actinomycetes</taxon>
        <taxon>Mycobacteriales</taxon>
        <taxon>Mycobacteriaceae</taxon>
        <taxon>Mycolicibacterium</taxon>
    </lineage>
</organism>
<dbReference type="OrthoDB" id="213853at2"/>
<proteinExistence type="predicted"/>